<evidence type="ECO:0000259" key="1">
    <source>
        <dbReference type="Pfam" id="PF13847"/>
    </source>
</evidence>
<evidence type="ECO:0000313" key="2">
    <source>
        <dbReference type="EMBL" id="MBL1077104.1"/>
    </source>
</evidence>
<dbReference type="EMBL" id="JAERRJ010000008">
    <property type="protein sequence ID" value="MBL1077104.1"/>
    <property type="molecule type" value="Genomic_DNA"/>
</dbReference>
<keyword evidence="2" id="KW-0489">Methyltransferase</keyword>
<sequence>MDAVLRQTRRLGEFPYPHQAAFLLDNPVRRLIWGGGETVDRLELAGDEQVLELGPGPGFFSAELAQRVPRGRLELFDVQPEMLEKARRKLDQAGYSNVGYHAGEAGAGLPFADGQFDMAFLAAVIGEVPDTAGCVRALGRVIKPGGRLVFFEYFPDPDRKSVEELREIAEPHGFLLGGSRGSRWSDLVWFIRD</sequence>
<dbReference type="PANTHER" id="PTHR43591">
    <property type="entry name" value="METHYLTRANSFERASE"/>
    <property type="match status" value="1"/>
</dbReference>
<proteinExistence type="predicted"/>
<gene>
    <name evidence="2" type="ORF">JK358_22145</name>
</gene>
<dbReference type="RefSeq" id="WP_201950233.1">
    <property type="nucleotide sequence ID" value="NZ_JAERRJ010000008.1"/>
</dbReference>
<reference evidence="2 3" key="1">
    <citation type="submission" date="2021-01" db="EMBL/GenBank/DDBJ databases">
        <title>WGS of actinomycetes isolated from Thailand.</title>
        <authorList>
            <person name="Thawai C."/>
        </authorList>
    </citation>
    <scope>NUCLEOTIDE SEQUENCE [LARGE SCALE GENOMIC DNA]</scope>
    <source>
        <strain evidence="2 3">LPG 2</strain>
    </source>
</reference>
<organism evidence="2 3">
    <name type="scientific">Nocardia acididurans</name>
    <dbReference type="NCBI Taxonomy" id="2802282"/>
    <lineage>
        <taxon>Bacteria</taxon>
        <taxon>Bacillati</taxon>
        <taxon>Actinomycetota</taxon>
        <taxon>Actinomycetes</taxon>
        <taxon>Mycobacteriales</taxon>
        <taxon>Nocardiaceae</taxon>
        <taxon>Nocardia</taxon>
    </lineage>
</organism>
<keyword evidence="2" id="KW-0808">Transferase</keyword>
<dbReference type="SUPFAM" id="SSF53335">
    <property type="entry name" value="S-adenosyl-L-methionine-dependent methyltransferases"/>
    <property type="match status" value="1"/>
</dbReference>
<dbReference type="Proteomes" id="UP000602198">
    <property type="component" value="Unassembled WGS sequence"/>
</dbReference>
<dbReference type="Gene3D" id="3.40.50.150">
    <property type="entry name" value="Vaccinia Virus protein VP39"/>
    <property type="match status" value="1"/>
</dbReference>
<name>A0ABS1MA38_9NOCA</name>
<dbReference type="GO" id="GO:0008168">
    <property type="term" value="F:methyltransferase activity"/>
    <property type="evidence" value="ECO:0007669"/>
    <property type="project" value="UniProtKB-KW"/>
</dbReference>
<evidence type="ECO:0000313" key="3">
    <source>
        <dbReference type="Proteomes" id="UP000602198"/>
    </source>
</evidence>
<dbReference type="CDD" id="cd02440">
    <property type="entry name" value="AdoMet_MTases"/>
    <property type="match status" value="1"/>
</dbReference>
<comment type="caution">
    <text evidence="2">The sequence shown here is derived from an EMBL/GenBank/DDBJ whole genome shotgun (WGS) entry which is preliminary data.</text>
</comment>
<dbReference type="InterPro" id="IPR025714">
    <property type="entry name" value="Methyltranfer_dom"/>
</dbReference>
<feature type="domain" description="Methyltransferase" evidence="1">
    <location>
        <begin position="47"/>
        <end position="150"/>
    </location>
</feature>
<dbReference type="GO" id="GO:0032259">
    <property type="term" value="P:methylation"/>
    <property type="evidence" value="ECO:0007669"/>
    <property type="project" value="UniProtKB-KW"/>
</dbReference>
<dbReference type="Pfam" id="PF13847">
    <property type="entry name" value="Methyltransf_31"/>
    <property type="match status" value="1"/>
</dbReference>
<dbReference type="InterPro" id="IPR029063">
    <property type="entry name" value="SAM-dependent_MTases_sf"/>
</dbReference>
<accession>A0ABS1MA38</accession>
<keyword evidence="3" id="KW-1185">Reference proteome</keyword>
<protein>
    <submittedName>
        <fullName evidence="2">Class I SAM-dependent methyltransferase</fullName>
    </submittedName>
</protein>